<feature type="compositionally biased region" description="Low complexity" evidence="1">
    <location>
        <begin position="139"/>
        <end position="155"/>
    </location>
</feature>
<dbReference type="EMBL" id="BPQO01000011">
    <property type="protein sequence ID" value="GJD89431.1"/>
    <property type="molecule type" value="Genomic_DNA"/>
</dbReference>
<organism evidence="2 3">
    <name type="scientific">Methylobacterium hispanicum</name>
    <dbReference type="NCBI Taxonomy" id="270350"/>
    <lineage>
        <taxon>Bacteria</taxon>
        <taxon>Pseudomonadati</taxon>
        <taxon>Pseudomonadota</taxon>
        <taxon>Alphaproteobacteria</taxon>
        <taxon>Hyphomicrobiales</taxon>
        <taxon>Methylobacteriaceae</taxon>
        <taxon>Methylobacterium</taxon>
    </lineage>
</organism>
<gene>
    <name evidence="2" type="ORF">BHAOGJBA_2958</name>
</gene>
<dbReference type="GO" id="GO:0003677">
    <property type="term" value="F:DNA binding"/>
    <property type="evidence" value="ECO:0007669"/>
    <property type="project" value="InterPro"/>
</dbReference>
<feature type="region of interest" description="Disordered" evidence="1">
    <location>
        <begin position="138"/>
        <end position="166"/>
    </location>
</feature>
<dbReference type="Proteomes" id="UP001055247">
    <property type="component" value="Unassembled WGS sequence"/>
</dbReference>
<evidence type="ECO:0000313" key="3">
    <source>
        <dbReference type="Proteomes" id="UP001055247"/>
    </source>
</evidence>
<keyword evidence="3" id="KW-1185">Reference proteome</keyword>
<sequence length="166" mass="18626">MTPSEKMSRDKFFDWCGRRGLTMPGQISVVLGVSPQTVRNWRKEDGEVKYWVSLACDGYDACVEANLGPVPQIPRMSVESFNNWKQRCQLSTDDEVADVFRLTKQAIHNWINKGHFPEWLMLACLGFEWRLRRREAEEAAAAATAPETAGTAAPTGPVPSIEADQP</sequence>
<reference evidence="2" key="1">
    <citation type="journal article" date="2016" name="Front. Microbiol.">
        <title>Genome Sequence of the Piezophilic, Mesophilic Sulfate-Reducing Bacterium Desulfovibrio indicus J2T.</title>
        <authorList>
            <person name="Cao J."/>
            <person name="Maignien L."/>
            <person name="Shao Z."/>
            <person name="Alain K."/>
            <person name="Jebbar M."/>
        </authorList>
    </citation>
    <scope>NUCLEOTIDE SEQUENCE</scope>
    <source>
        <strain evidence="2">DSM 16372</strain>
    </source>
</reference>
<comment type="caution">
    <text evidence="2">The sequence shown here is derived from an EMBL/GenBank/DDBJ whole genome shotgun (WGS) entry which is preliminary data.</text>
</comment>
<dbReference type="Gene3D" id="1.10.260.40">
    <property type="entry name" value="lambda repressor-like DNA-binding domains"/>
    <property type="match status" value="2"/>
</dbReference>
<evidence type="ECO:0000256" key="1">
    <source>
        <dbReference type="SAM" id="MobiDB-lite"/>
    </source>
</evidence>
<protein>
    <recommendedName>
        <fullName evidence="4">DNA-binding protein</fullName>
    </recommendedName>
</protein>
<reference evidence="2" key="2">
    <citation type="submission" date="2021-08" db="EMBL/GenBank/DDBJ databases">
        <authorList>
            <person name="Tani A."/>
            <person name="Ola A."/>
            <person name="Ogura Y."/>
            <person name="Katsura K."/>
            <person name="Hayashi T."/>
        </authorList>
    </citation>
    <scope>NUCLEOTIDE SEQUENCE</scope>
    <source>
        <strain evidence="2">DSM 16372</strain>
    </source>
</reference>
<dbReference type="InterPro" id="IPR010982">
    <property type="entry name" value="Lambda_DNA-bd_dom_sf"/>
</dbReference>
<proteinExistence type="predicted"/>
<accession>A0AAV4ZMQ5</accession>
<dbReference type="AlphaFoldDB" id="A0AAV4ZMQ5"/>
<name>A0AAV4ZMQ5_9HYPH</name>
<evidence type="ECO:0008006" key="4">
    <source>
        <dbReference type="Google" id="ProtNLM"/>
    </source>
</evidence>
<evidence type="ECO:0000313" key="2">
    <source>
        <dbReference type="EMBL" id="GJD89431.1"/>
    </source>
</evidence>